<dbReference type="EMBL" id="BLEX01000015">
    <property type="protein sequence ID" value="GEU22264.1"/>
    <property type="molecule type" value="Genomic_DNA"/>
</dbReference>
<reference evidence="1" key="1">
    <citation type="submission" date="2019-12" db="EMBL/GenBank/DDBJ databases">
        <title>Epidemiological and comparative genomic analysis of Bacillus anthracis isolated from northern Vietnam.</title>
        <authorList>
            <person name="Hoang T.T.H."/>
            <person name="Dang D.A."/>
            <person name="Pham M.H."/>
            <person name="Luong M.H."/>
            <person name="Tran N.D."/>
            <person name="Nguyen T.H."/>
            <person name="Nguyen T.T."/>
            <person name="Inoue S."/>
            <person name="Morikawa S."/>
            <person name="Okutani A."/>
        </authorList>
    </citation>
    <scope>NUCLEOTIDE SEQUENCE</scope>
    <source>
        <strain evidence="1">LamDB</strain>
    </source>
</reference>
<gene>
    <name evidence="1" type="ORF">LamDB_59020</name>
</gene>
<name>A0A640N913_BACAN</name>
<protein>
    <submittedName>
        <fullName evidence="1">Uncharacterized protein</fullName>
    </submittedName>
</protein>
<dbReference type="AlphaFoldDB" id="A0A640N913"/>
<organism evidence="1">
    <name type="scientific">Bacillus anthracis</name>
    <name type="common">anthrax bacterium</name>
    <dbReference type="NCBI Taxonomy" id="1392"/>
    <lineage>
        <taxon>Bacteria</taxon>
        <taxon>Bacillati</taxon>
        <taxon>Bacillota</taxon>
        <taxon>Bacilli</taxon>
        <taxon>Bacillales</taxon>
        <taxon>Bacillaceae</taxon>
        <taxon>Bacillus</taxon>
        <taxon>Bacillus cereus group</taxon>
    </lineage>
</organism>
<sequence length="54" mass="6299">MKSTIAKVQINYNLTLDNLNPVYSLVNDILLTNHCTFFEQQKFNDDNRKAILIL</sequence>
<evidence type="ECO:0000313" key="1">
    <source>
        <dbReference type="EMBL" id="GEU22264.1"/>
    </source>
</evidence>
<accession>A0A640N913</accession>
<reference evidence="1" key="2">
    <citation type="submission" date="2019-12" db="EMBL/GenBank/DDBJ databases">
        <authorList>
            <person name="Hoang T.H.H."/>
            <person name="Okutani A."/>
        </authorList>
    </citation>
    <scope>NUCLEOTIDE SEQUENCE</scope>
    <source>
        <strain evidence="1">LamDB</strain>
    </source>
</reference>
<comment type="caution">
    <text evidence="1">The sequence shown here is derived from an EMBL/GenBank/DDBJ whole genome shotgun (WGS) entry which is preliminary data.</text>
</comment>
<proteinExistence type="predicted"/>